<dbReference type="EMBL" id="KV453918">
    <property type="protein sequence ID" value="ODV76695.1"/>
    <property type="molecule type" value="Genomic_DNA"/>
</dbReference>
<dbReference type="OrthoDB" id="1938992at2759"/>
<gene>
    <name evidence="3" type="ORF">CANTADRAFT_35648</name>
</gene>
<organism evidence="3 4">
    <name type="scientific">Suhomyces tanzawaensis NRRL Y-17324</name>
    <dbReference type="NCBI Taxonomy" id="984487"/>
    <lineage>
        <taxon>Eukaryota</taxon>
        <taxon>Fungi</taxon>
        <taxon>Dikarya</taxon>
        <taxon>Ascomycota</taxon>
        <taxon>Saccharomycotina</taxon>
        <taxon>Pichiomycetes</taxon>
        <taxon>Debaryomycetaceae</taxon>
        <taxon>Suhomyces</taxon>
    </lineage>
</organism>
<dbReference type="GO" id="GO:0004402">
    <property type="term" value="F:histone acetyltransferase activity"/>
    <property type="evidence" value="ECO:0007669"/>
    <property type="project" value="TreeGrafter"/>
</dbReference>
<dbReference type="GO" id="GO:0033255">
    <property type="term" value="C:SAS acetyltransferase complex"/>
    <property type="evidence" value="ECO:0007669"/>
    <property type="project" value="InterPro"/>
</dbReference>
<name>A0A1E4SB41_9ASCO</name>
<feature type="non-terminal residue" evidence="3">
    <location>
        <position position="1"/>
    </location>
</feature>
<proteinExistence type="predicted"/>
<keyword evidence="1" id="KW-0175">Coiled coil</keyword>
<dbReference type="Proteomes" id="UP000094285">
    <property type="component" value="Unassembled WGS sequence"/>
</dbReference>
<dbReference type="RefSeq" id="XP_020061817.1">
    <property type="nucleotide sequence ID" value="XM_020208649.1"/>
</dbReference>
<evidence type="ECO:0000313" key="3">
    <source>
        <dbReference type="EMBL" id="ODV76695.1"/>
    </source>
</evidence>
<dbReference type="Pfam" id="PF15460">
    <property type="entry name" value="SAS4"/>
    <property type="match status" value="1"/>
</dbReference>
<accession>A0A1E4SB41</accession>
<dbReference type="PANTHER" id="PTHR38422">
    <property type="entry name" value="SOMETHING ABOUT SILENCING PROTEIN 4"/>
    <property type="match status" value="1"/>
</dbReference>
<dbReference type="STRING" id="984487.A0A1E4SB41"/>
<evidence type="ECO:0000256" key="1">
    <source>
        <dbReference type="SAM" id="Coils"/>
    </source>
</evidence>
<reference evidence="4" key="1">
    <citation type="submission" date="2016-05" db="EMBL/GenBank/DDBJ databases">
        <title>Comparative genomics of biotechnologically important yeasts.</title>
        <authorList>
            <consortium name="DOE Joint Genome Institute"/>
            <person name="Riley R."/>
            <person name="Haridas S."/>
            <person name="Wolfe K.H."/>
            <person name="Lopes M.R."/>
            <person name="Hittinger C.T."/>
            <person name="Goker M."/>
            <person name="Salamov A."/>
            <person name="Wisecaver J."/>
            <person name="Long T.M."/>
            <person name="Aerts A.L."/>
            <person name="Barry K."/>
            <person name="Choi C."/>
            <person name="Clum A."/>
            <person name="Coughlan A.Y."/>
            <person name="Deshpande S."/>
            <person name="Douglass A.P."/>
            <person name="Hanson S.J."/>
            <person name="Klenk H.-P."/>
            <person name="Labutti K."/>
            <person name="Lapidus A."/>
            <person name="Lindquist E."/>
            <person name="Lipzen A."/>
            <person name="Meier-Kolthoff J.P."/>
            <person name="Ohm R.A."/>
            <person name="Otillar R.P."/>
            <person name="Pangilinan J."/>
            <person name="Peng Y."/>
            <person name="Rokas A."/>
            <person name="Rosa C.A."/>
            <person name="Scheuner C."/>
            <person name="Sibirny A.A."/>
            <person name="Slot J.C."/>
            <person name="Stielow J.B."/>
            <person name="Sun H."/>
            <person name="Kurtzman C.P."/>
            <person name="Blackwell M."/>
            <person name="Grigoriev I.V."/>
            <person name="Jeffries T.W."/>
        </authorList>
    </citation>
    <scope>NUCLEOTIDE SEQUENCE [LARGE SCALE GENOMIC DNA]</scope>
    <source>
        <strain evidence="4">NRRL Y-17324</strain>
    </source>
</reference>
<feature type="non-terminal residue" evidence="3">
    <location>
        <position position="239"/>
    </location>
</feature>
<evidence type="ECO:0000313" key="4">
    <source>
        <dbReference type="Proteomes" id="UP000094285"/>
    </source>
</evidence>
<feature type="domain" description="Something about silencing protein 4" evidence="2">
    <location>
        <begin position="76"/>
        <end position="172"/>
    </location>
</feature>
<dbReference type="GeneID" id="30982786"/>
<feature type="coiled-coil region" evidence="1">
    <location>
        <begin position="140"/>
        <end position="181"/>
    </location>
</feature>
<sequence>RKLRSKAGPTKKTANLFNFEVNELLYKDQDIAIKQGTSYENIYRYFNDIELPKVHGTREIQLLENLLPRRTKHSRDALDDQVYEAFHRKMKKEEKVMTNEERLRILNEVDNLHTQMELLHRYDWIRHLPEITQIDDPKDFEELEHKKELTIHEIEKLLRKHEDWKRRVDALNSDIKEYEVSDEEEDEYSASIDLLKDRRRKQRAAKYGPCIKLRLNNGYTLIIDQILPPRIIRTVVLDK</sequence>
<dbReference type="PANTHER" id="PTHR38422:SF1">
    <property type="entry name" value="SOMETHING ABOUT SILENCING PROTEIN 4"/>
    <property type="match status" value="1"/>
</dbReference>
<dbReference type="InterPro" id="IPR038988">
    <property type="entry name" value="Sas4"/>
</dbReference>
<keyword evidence="4" id="KW-1185">Reference proteome</keyword>
<dbReference type="AlphaFoldDB" id="A0A1E4SB41"/>
<protein>
    <recommendedName>
        <fullName evidence="2">Something about silencing protein 4 domain-containing protein</fullName>
    </recommendedName>
</protein>
<evidence type="ECO:0000259" key="2">
    <source>
        <dbReference type="Pfam" id="PF15460"/>
    </source>
</evidence>
<dbReference type="InterPro" id="IPR029184">
    <property type="entry name" value="Sas4_dom"/>
</dbReference>